<proteinExistence type="inferred from homology"/>
<feature type="domain" description="Enoyl reductase (ER)" evidence="8">
    <location>
        <begin position="32"/>
        <end position="371"/>
    </location>
</feature>
<evidence type="ECO:0000256" key="7">
    <source>
        <dbReference type="RuleBase" id="RU361277"/>
    </source>
</evidence>
<gene>
    <name evidence="9" type="ORF">B0T10DRAFT_541414</name>
</gene>
<dbReference type="PROSITE" id="PS00059">
    <property type="entry name" value="ADH_ZINC"/>
    <property type="match status" value="1"/>
</dbReference>
<dbReference type="GO" id="GO:0004022">
    <property type="term" value="F:alcohol dehydrogenase (NAD+) activity"/>
    <property type="evidence" value="ECO:0007669"/>
    <property type="project" value="TreeGrafter"/>
</dbReference>
<dbReference type="PANTHER" id="PTHR42940:SF5">
    <property type="entry name" value="ALCOHOL DEHYDROGENASE 2"/>
    <property type="match status" value="1"/>
</dbReference>
<organism evidence="9 10">
    <name type="scientific">Thelonectria olida</name>
    <dbReference type="NCBI Taxonomy" id="1576542"/>
    <lineage>
        <taxon>Eukaryota</taxon>
        <taxon>Fungi</taxon>
        <taxon>Dikarya</taxon>
        <taxon>Ascomycota</taxon>
        <taxon>Pezizomycotina</taxon>
        <taxon>Sordariomycetes</taxon>
        <taxon>Hypocreomycetidae</taxon>
        <taxon>Hypocreales</taxon>
        <taxon>Nectriaceae</taxon>
        <taxon>Thelonectria</taxon>
    </lineage>
</organism>
<dbReference type="Gene3D" id="3.90.180.10">
    <property type="entry name" value="Medium-chain alcohol dehydrogenases, catalytic domain"/>
    <property type="match status" value="1"/>
</dbReference>
<dbReference type="Gene3D" id="3.40.50.720">
    <property type="entry name" value="NAD(P)-binding Rossmann-like Domain"/>
    <property type="match status" value="1"/>
</dbReference>
<keyword evidence="10" id="KW-1185">Reference proteome</keyword>
<dbReference type="SMART" id="SM00829">
    <property type="entry name" value="PKS_ER"/>
    <property type="match status" value="1"/>
</dbReference>
<dbReference type="OrthoDB" id="1879366at2759"/>
<accession>A0A9P8VT08</accession>
<dbReference type="InterPro" id="IPR036291">
    <property type="entry name" value="NAD(P)-bd_dom_sf"/>
</dbReference>
<dbReference type="InterPro" id="IPR002328">
    <property type="entry name" value="ADH_Zn_CS"/>
</dbReference>
<dbReference type="GO" id="GO:0008270">
    <property type="term" value="F:zinc ion binding"/>
    <property type="evidence" value="ECO:0007669"/>
    <property type="project" value="InterPro"/>
</dbReference>
<evidence type="ECO:0000256" key="6">
    <source>
        <dbReference type="ARBA" id="ARBA00023027"/>
    </source>
</evidence>
<comment type="caution">
    <text evidence="9">The sequence shown here is derived from an EMBL/GenBank/DDBJ whole genome shotgun (WGS) entry which is preliminary data.</text>
</comment>
<reference evidence="9 10" key="1">
    <citation type="journal article" date="2021" name="Nat. Commun.">
        <title>Genetic determinants of endophytism in the Arabidopsis root mycobiome.</title>
        <authorList>
            <person name="Mesny F."/>
            <person name="Miyauchi S."/>
            <person name="Thiergart T."/>
            <person name="Pickel B."/>
            <person name="Atanasova L."/>
            <person name="Karlsson M."/>
            <person name="Huettel B."/>
            <person name="Barry K.W."/>
            <person name="Haridas S."/>
            <person name="Chen C."/>
            <person name="Bauer D."/>
            <person name="Andreopoulos W."/>
            <person name="Pangilinan J."/>
            <person name="LaButti K."/>
            <person name="Riley R."/>
            <person name="Lipzen A."/>
            <person name="Clum A."/>
            <person name="Drula E."/>
            <person name="Henrissat B."/>
            <person name="Kohler A."/>
            <person name="Grigoriev I.V."/>
            <person name="Martin F.M."/>
            <person name="Hacquard S."/>
        </authorList>
    </citation>
    <scope>NUCLEOTIDE SEQUENCE [LARGE SCALE GENOMIC DNA]</scope>
    <source>
        <strain evidence="9 10">MPI-CAGE-CH-0241</strain>
    </source>
</reference>
<comment type="cofactor">
    <cofactor evidence="1 7">
        <name>Zn(2+)</name>
        <dbReference type="ChEBI" id="CHEBI:29105"/>
    </cofactor>
</comment>
<keyword evidence="4 7" id="KW-0862">Zinc</keyword>
<keyword evidence="6" id="KW-0520">NAD</keyword>
<dbReference type="SUPFAM" id="SSF51735">
    <property type="entry name" value="NAD(P)-binding Rossmann-fold domains"/>
    <property type="match status" value="1"/>
</dbReference>
<dbReference type="InterPro" id="IPR020843">
    <property type="entry name" value="ER"/>
</dbReference>
<sequence length="374" mass="39768">MYHFHILTIQAFKTKNFKMSKESSVNRAVVYSNPPSLETEVVSLPIPTPAVGEVLVRLMYSGVCHTDYGICTNGFDTLPVPTPKGQVGGHEGVGKVISHGPGVDQPPIGSLVGIKWSASACLTCDICLEGGETSCPSGTVSGYLTPGTFQQYCAAPANYVTPIPEGVDLAGAAPLMCGGVTVYTALKRSGVKQSQWVVVSGAGGGLGHLAIQYAKACGTKVIALDSGAKKDLCYELGADHFIDFTQHTSEDLTAEIHRISGNLVKLVLVCSASKQAYDQAVSFLGFRGVMACIGVPEGPPGPIQGAEVGDFIQKELTMFANKSGNRLEARECLEIASRGLVRTHYQLKTMDQLTEIFHDFEDGKINGRIVLDLR</sequence>
<evidence type="ECO:0000256" key="1">
    <source>
        <dbReference type="ARBA" id="ARBA00001947"/>
    </source>
</evidence>
<evidence type="ECO:0000256" key="3">
    <source>
        <dbReference type="ARBA" id="ARBA00022723"/>
    </source>
</evidence>
<protein>
    <submittedName>
        <fullName evidence="9">Chaperonin 10-like protein</fullName>
    </submittedName>
</protein>
<evidence type="ECO:0000256" key="4">
    <source>
        <dbReference type="ARBA" id="ARBA00022833"/>
    </source>
</evidence>
<keyword evidence="3 7" id="KW-0479">Metal-binding</keyword>
<dbReference type="CDD" id="cd08297">
    <property type="entry name" value="CAD3"/>
    <property type="match status" value="1"/>
</dbReference>
<evidence type="ECO:0000259" key="8">
    <source>
        <dbReference type="SMART" id="SM00829"/>
    </source>
</evidence>
<comment type="similarity">
    <text evidence="2 7">Belongs to the zinc-containing alcohol dehydrogenase family.</text>
</comment>
<dbReference type="InterPro" id="IPR013149">
    <property type="entry name" value="ADH-like_C"/>
</dbReference>
<dbReference type="FunFam" id="3.40.50.720:FF:000039">
    <property type="entry name" value="Alcohol dehydrogenase AdhP"/>
    <property type="match status" value="1"/>
</dbReference>
<dbReference type="AlphaFoldDB" id="A0A9P8VT08"/>
<evidence type="ECO:0000313" key="9">
    <source>
        <dbReference type="EMBL" id="KAH6871762.1"/>
    </source>
</evidence>
<dbReference type="PANTHER" id="PTHR42940">
    <property type="entry name" value="ALCOHOL DEHYDROGENASE 1-RELATED"/>
    <property type="match status" value="1"/>
</dbReference>
<evidence type="ECO:0000313" key="10">
    <source>
        <dbReference type="Proteomes" id="UP000777438"/>
    </source>
</evidence>
<dbReference type="InterPro" id="IPR011032">
    <property type="entry name" value="GroES-like_sf"/>
</dbReference>
<dbReference type="Pfam" id="PF08240">
    <property type="entry name" value="ADH_N"/>
    <property type="match status" value="1"/>
</dbReference>
<evidence type="ECO:0000256" key="5">
    <source>
        <dbReference type="ARBA" id="ARBA00023002"/>
    </source>
</evidence>
<evidence type="ECO:0000256" key="2">
    <source>
        <dbReference type="ARBA" id="ARBA00008072"/>
    </source>
</evidence>
<dbReference type="EMBL" id="JAGPYM010000050">
    <property type="protein sequence ID" value="KAH6871762.1"/>
    <property type="molecule type" value="Genomic_DNA"/>
</dbReference>
<name>A0A9P8VT08_9HYPO</name>
<dbReference type="GO" id="GO:0005737">
    <property type="term" value="C:cytoplasm"/>
    <property type="evidence" value="ECO:0007669"/>
    <property type="project" value="TreeGrafter"/>
</dbReference>
<dbReference type="InterPro" id="IPR013154">
    <property type="entry name" value="ADH-like_N"/>
</dbReference>
<dbReference type="SUPFAM" id="SSF50129">
    <property type="entry name" value="GroES-like"/>
    <property type="match status" value="1"/>
</dbReference>
<keyword evidence="5" id="KW-0560">Oxidoreductase</keyword>
<dbReference type="Pfam" id="PF00107">
    <property type="entry name" value="ADH_zinc_N"/>
    <property type="match status" value="1"/>
</dbReference>
<dbReference type="Proteomes" id="UP000777438">
    <property type="component" value="Unassembled WGS sequence"/>
</dbReference>